<feature type="compositionally biased region" description="Low complexity" evidence="1">
    <location>
        <begin position="215"/>
        <end position="237"/>
    </location>
</feature>
<organism evidence="3 4">
    <name type="scientific">Zalerion maritima</name>
    <dbReference type="NCBI Taxonomy" id="339359"/>
    <lineage>
        <taxon>Eukaryota</taxon>
        <taxon>Fungi</taxon>
        <taxon>Dikarya</taxon>
        <taxon>Ascomycota</taxon>
        <taxon>Pezizomycotina</taxon>
        <taxon>Sordariomycetes</taxon>
        <taxon>Lulworthiomycetidae</taxon>
        <taxon>Lulworthiales</taxon>
        <taxon>Lulworthiaceae</taxon>
        <taxon>Zalerion</taxon>
    </lineage>
</organism>
<keyword evidence="2" id="KW-0812">Transmembrane</keyword>
<feature type="transmembrane region" description="Helical" evidence="2">
    <location>
        <begin position="97"/>
        <end position="118"/>
    </location>
</feature>
<feature type="region of interest" description="Disordered" evidence="1">
    <location>
        <begin position="135"/>
        <end position="164"/>
    </location>
</feature>
<dbReference type="GO" id="GO:0030474">
    <property type="term" value="P:spindle pole body duplication"/>
    <property type="evidence" value="ECO:0007669"/>
    <property type="project" value="TreeGrafter"/>
</dbReference>
<evidence type="ECO:0000313" key="4">
    <source>
        <dbReference type="Proteomes" id="UP001201980"/>
    </source>
</evidence>
<keyword evidence="2" id="KW-0472">Membrane</keyword>
<evidence type="ECO:0008006" key="5">
    <source>
        <dbReference type="Google" id="ProtNLM"/>
    </source>
</evidence>
<evidence type="ECO:0000313" key="3">
    <source>
        <dbReference type="EMBL" id="KAJ2891909.1"/>
    </source>
</evidence>
<dbReference type="GO" id="GO:0070762">
    <property type="term" value="C:nuclear pore transmembrane ring"/>
    <property type="evidence" value="ECO:0007669"/>
    <property type="project" value="TreeGrafter"/>
</dbReference>
<keyword evidence="4" id="KW-1185">Reference proteome</keyword>
<feature type="region of interest" description="Disordered" evidence="1">
    <location>
        <begin position="1"/>
        <end position="37"/>
    </location>
</feature>
<reference evidence="3" key="1">
    <citation type="submission" date="2022-07" db="EMBL/GenBank/DDBJ databases">
        <title>Draft genome sequence of Zalerion maritima ATCC 34329, a (micro)plastics degrading marine fungus.</title>
        <authorList>
            <person name="Paco A."/>
            <person name="Goncalves M.F.M."/>
            <person name="Rocha-Santos T.A.P."/>
            <person name="Alves A."/>
        </authorList>
    </citation>
    <scope>NUCLEOTIDE SEQUENCE</scope>
    <source>
        <strain evidence="3">ATCC 34329</strain>
    </source>
</reference>
<feature type="compositionally biased region" description="Polar residues" evidence="1">
    <location>
        <begin position="190"/>
        <end position="206"/>
    </location>
</feature>
<dbReference type="PANTHER" id="PTHR28003:SF1">
    <property type="entry name" value="NUCLEOPORIN POM34"/>
    <property type="match status" value="1"/>
</dbReference>
<accession>A0AAD5RG96</accession>
<dbReference type="InterPro" id="IPR012578">
    <property type="entry name" value="Nucl_pore_cmplx"/>
</dbReference>
<protein>
    <recommendedName>
        <fullName evidence="5">Nuclear pore complex component</fullName>
    </recommendedName>
</protein>
<comment type="caution">
    <text evidence="3">The sequence shown here is derived from an EMBL/GenBank/DDBJ whole genome shotgun (WGS) entry which is preliminary data.</text>
</comment>
<feature type="region of interest" description="Disordered" evidence="1">
    <location>
        <begin position="181"/>
        <end position="273"/>
    </location>
</feature>
<evidence type="ECO:0000256" key="2">
    <source>
        <dbReference type="SAM" id="Phobius"/>
    </source>
</evidence>
<feature type="transmembrane region" description="Helical" evidence="2">
    <location>
        <begin position="60"/>
        <end position="77"/>
    </location>
</feature>
<feature type="compositionally biased region" description="Polar residues" evidence="1">
    <location>
        <begin position="14"/>
        <end position="32"/>
    </location>
</feature>
<sequence>MSTPTKVSVMRPSANPSSTPVSKKGTSQTESPGNWRHPRLAEISRRKVTSTFSEKNIRRIAYNTAVLLMLWGTSLLLQQYTPVSKLVSGSLKVYAGYAYALVQVILIVNIGLAMMPLVRKPDDFSDIPLTPGQRQLLGLPASSAPPTSDGVSTPPRYSRTPSISGSVGSWNAAYSGSPLSGRGSPIPASGSPSLSTFPPGPSSTLLQKVIGGSGARRSSFSGTSPFGTTTSSSLFPESPSPSPTGIGKRSSVSLNNKWLYERGRRSSSQNWYS</sequence>
<dbReference type="EMBL" id="JAKWBI020000948">
    <property type="protein sequence ID" value="KAJ2891909.1"/>
    <property type="molecule type" value="Genomic_DNA"/>
</dbReference>
<dbReference type="Proteomes" id="UP001201980">
    <property type="component" value="Unassembled WGS sequence"/>
</dbReference>
<keyword evidence="2" id="KW-1133">Transmembrane helix</keyword>
<proteinExistence type="predicted"/>
<dbReference type="Pfam" id="PF08058">
    <property type="entry name" value="NPCC"/>
    <property type="match status" value="1"/>
</dbReference>
<dbReference type="AlphaFoldDB" id="A0AAD5RG96"/>
<dbReference type="PANTHER" id="PTHR28003">
    <property type="entry name" value="NUCLEOPORIN POM34"/>
    <property type="match status" value="1"/>
</dbReference>
<dbReference type="GO" id="GO:0005640">
    <property type="term" value="C:nuclear outer membrane"/>
    <property type="evidence" value="ECO:0007669"/>
    <property type="project" value="TreeGrafter"/>
</dbReference>
<gene>
    <name evidence="3" type="ORF">MKZ38_010554</name>
</gene>
<evidence type="ECO:0000256" key="1">
    <source>
        <dbReference type="SAM" id="MobiDB-lite"/>
    </source>
</evidence>
<dbReference type="GO" id="GO:0006606">
    <property type="term" value="P:protein import into nucleus"/>
    <property type="evidence" value="ECO:0007669"/>
    <property type="project" value="TreeGrafter"/>
</dbReference>
<name>A0AAD5RG96_9PEZI</name>